<accession>A0A0V1FRQ5</accession>
<evidence type="ECO:0000313" key="2">
    <source>
        <dbReference type="Proteomes" id="UP000054995"/>
    </source>
</evidence>
<dbReference type="AlphaFoldDB" id="A0A0V1FRQ5"/>
<name>A0A0V1FRQ5_TRIPS</name>
<sequence>MIVKGVHGLNARVADLRLMRVQLGPGHDETTDSASMKMELSAHCILSICDALVASMTPWLREIDLPQAAALASPPTRQ</sequence>
<organism evidence="1 2">
    <name type="scientific">Trichinella pseudospiralis</name>
    <name type="common">Parasitic roundworm</name>
    <dbReference type="NCBI Taxonomy" id="6337"/>
    <lineage>
        <taxon>Eukaryota</taxon>
        <taxon>Metazoa</taxon>
        <taxon>Ecdysozoa</taxon>
        <taxon>Nematoda</taxon>
        <taxon>Enoplea</taxon>
        <taxon>Dorylaimia</taxon>
        <taxon>Trichinellida</taxon>
        <taxon>Trichinellidae</taxon>
        <taxon>Trichinella</taxon>
    </lineage>
</organism>
<dbReference type="Proteomes" id="UP000054995">
    <property type="component" value="Unassembled WGS sequence"/>
</dbReference>
<evidence type="ECO:0000313" key="1">
    <source>
        <dbReference type="EMBL" id="KRY88712.1"/>
    </source>
</evidence>
<comment type="caution">
    <text evidence="1">The sequence shown here is derived from an EMBL/GenBank/DDBJ whole genome shotgun (WGS) entry which is preliminary data.</text>
</comment>
<reference evidence="1 2" key="1">
    <citation type="submission" date="2015-01" db="EMBL/GenBank/DDBJ databases">
        <title>Evolution of Trichinella species and genotypes.</title>
        <authorList>
            <person name="Korhonen P.K."/>
            <person name="Edoardo P."/>
            <person name="Giuseppe L.R."/>
            <person name="Gasser R.B."/>
        </authorList>
    </citation>
    <scope>NUCLEOTIDE SEQUENCE [LARGE SCALE GENOMIC DNA]</scope>
    <source>
        <strain evidence="1">ISS470</strain>
    </source>
</reference>
<proteinExistence type="predicted"/>
<dbReference type="EMBL" id="JYDT01000039">
    <property type="protein sequence ID" value="KRY88712.1"/>
    <property type="molecule type" value="Genomic_DNA"/>
</dbReference>
<keyword evidence="2" id="KW-1185">Reference proteome</keyword>
<protein>
    <submittedName>
        <fullName evidence="1">Uncharacterized protein</fullName>
    </submittedName>
</protein>
<gene>
    <name evidence="1" type="ORF">T4D_11421</name>
</gene>